<dbReference type="GO" id="GO:0006465">
    <property type="term" value="P:signal peptide processing"/>
    <property type="evidence" value="ECO:0007669"/>
    <property type="project" value="TreeGrafter"/>
</dbReference>
<comment type="caution">
    <text evidence="5">The sequence shown here is derived from an EMBL/GenBank/DDBJ whole genome shotgun (WGS) entry which is preliminary data.</text>
</comment>
<feature type="domain" description="Prepilin type IV endopeptidase peptidase" evidence="4">
    <location>
        <begin position="76"/>
        <end position="182"/>
    </location>
</feature>
<dbReference type="Gene3D" id="1.20.120.1220">
    <property type="match status" value="1"/>
</dbReference>
<name>A0A512DSA5_9PROT</name>
<dbReference type="InterPro" id="IPR014032">
    <property type="entry name" value="Peptidase_A24A_bac"/>
</dbReference>
<dbReference type="InterPro" id="IPR000045">
    <property type="entry name" value="Prepilin_IV_endopep_pep"/>
</dbReference>
<dbReference type="PANTHER" id="PTHR30487:SF0">
    <property type="entry name" value="PREPILIN LEADER PEPTIDASE_N-METHYLTRANSFERASE-RELATED"/>
    <property type="match status" value="1"/>
</dbReference>
<comment type="similarity">
    <text evidence="1 2">Belongs to the peptidase A24 family.</text>
</comment>
<dbReference type="GO" id="GO:0004190">
    <property type="term" value="F:aspartic-type endopeptidase activity"/>
    <property type="evidence" value="ECO:0007669"/>
    <property type="project" value="InterPro"/>
</dbReference>
<feature type="transmembrane region" description="Helical" evidence="3">
    <location>
        <begin position="53"/>
        <end position="82"/>
    </location>
</feature>
<feature type="transmembrane region" description="Helical" evidence="3">
    <location>
        <begin position="198"/>
        <end position="218"/>
    </location>
</feature>
<gene>
    <name evidence="5" type="ORF">SAE02_34640</name>
</gene>
<evidence type="ECO:0000313" key="6">
    <source>
        <dbReference type="Proteomes" id="UP000321523"/>
    </source>
</evidence>
<reference evidence="5 6" key="1">
    <citation type="submission" date="2019-07" db="EMBL/GenBank/DDBJ databases">
        <title>Whole genome shotgun sequence of Skermanella aerolata NBRC 106429.</title>
        <authorList>
            <person name="Hosoyama A."/>
            <person name="Uohara A."/>
            <person name="Ohji S."/>
            <person name="Ichikawa N."/>
        </authorList>
    </citation>
    <scope>NUCLEOTIDE SEQUENCE [LARGE SCALE GENOMIC DNA]</scope>
    <source>
        <strain evidence="5 6">NBRC 106429</strain>
    </source>
</reference>
<protein>
    <recommendedName>
        <fullName evidence="4">Prepilin type IV endopeptidase peptidase domain-containing protein</fullName>
    </recommendedName>
</protein>
<dbReference type="EMBL" id="BJYZ01000015">
    <property type="protein sequence ID" value="GEO39316.1"/>
    <property type="molecule type" value="Genomic_DNA"/>
</dbReference>
<evidence type="ECO:0000256" key="1">
    <source>
        <dbReference type="ARBA" id="ARBA00005801"/>
    </source>
</evidence>
<keyword evidence="6" id="KW-1185">Reference proteome</keyword>
<accession>A0A512DSA5</accession>
<dbReference type="Proteomes" id="UP000321523">
    <property type="component" value="Unassembled WGS sequence"/>
</dbReference>
<feature type="transmembrane region" description="Helical" evidence="3">
    <location>
        <begin position="118"/>
        <end position="135"/>
    </location>
</feature>
<dbReference type="PRINTS" id="PR00864">
    <property type="entry name" value="PREPILNPTASE"/>
</dbReference>
<proteinExistence type="inferred from homology"/>
<organism evidence="5 6">
    <name type="scientific">Skermanella aerolata</name>
    <dbReference type="NCBI Taxonomy" id="393310"/>
    <lineage>
        <taxon>Bacteria</taxon>
        <taxon>Pseudomonadati</taxon>
        <taxon>Pseudomonadota</taxon>
        <taxon>Alphaproteobacteria</taxon>
        <taxon>Rhodospirillales</taxon>
        <taxon>Azospirillaceae</taxon>
        <taxon>Skermanella</taxon>
    </lineage>
</organism>
<dbReference type="GO" id="GO:0005886">
    <property type="term" value="C:plasma membrane"/>
    <property type="evidence" value="ECO:0007669"/>
    <property type="project" value="TreeGrafter"/>
</dbReference>
<feature type="transmembrane region" description="Helical" evidence="3">
    <location>
        <begin position="155"/>
        <end position="186"/>
    </location>
</feature>
<dbReference type="PANTHER" id="PTHR30487">
    <property type="entry name" value="TYPE 4 PREPILIN-LIKE PROTEINS LEADER PEPTIDE-PROCESSING ENZYME"/>
    <property type="match status" value="1"/>
</dbReference>
<evidence type="ECO:0000256" key="3">
    <source>
        <dbReference type="SAM" id="Phobius"/>
    </source>
</evidence>
<keyword evidence="3" id="KW-1133">Transmembrane helix</keyword>
<dbReference type="InterPro" id="IPR050882">
    <property type="entry name" value="Prepilin_peptidase/N-MTase"/>
</dbReference>
<evidence type="ECO:0000313" key="5">
    <source>
        <dbReference type="EMBL" id="GEO39316.1"/>
    </source>
</evidence>
<feature type="transmembrane region" description="Helical" evidence="3">
    <location>
        <begin position="94"/>
        <end position="112"/>
    </location>
</feature>
<keyword evidence="3" id="KW-0812">Transmembrane</keyword>
<keyword evidence="3" id="KW-0472">Membrane</keyword>
<evidence type="ECO:0000259" key="4">
    <source>
        <dbReference type="Pfam" id="PF01478"/>
    </source>
</evidence>
<dbReference type="AlphaFoldDB" id="A0A512DSA5"/>
<dbReference type="Pfam" id="PF01478">
    <property type="entry name" value="Peptidase_A24"/>
    <property type="match status" value="1"/>
</dbReference>
<evidence type="ECO:0000256" key="2">
    <source>
        <dbReference type="RuleBase" id="RU003793"/>
    </source>
</evidence>
<sequence>MELLIIALGPLVGGLIGMAVDRYPPPDPEDQDDAYEPDTAPAVLRSLHPGVEIAATLTGAAAVLALPAPLSLFAALLGWVLLTLALIDLRHLEVPDALSLPLIPAGLAATWWVEPQAILIHAAAAAAGAGAIWLLGEVFRRLRGYAGIGGGDVRLFAVAGAWVGLAALPGVLFLSGIFGLLAAAFLVHRGWVAWGDRIPFVPALSAALWVVFLAPQLVQP</sequence>